<keyword evidence="8" id="KW-0106">Calcium</keyword>
<evidence type="ECO:0000256" key="8">
    <source>
        <dbReference type="ARBA" id="ARBA00022837"/>
    </source>
</evidence>
<dbReference type="InterPro" id="IPR001881">
    <property type="entry name" value="EGF-like_Ca-bd_dom"/>
</dbReference>
<name>A0AAV4WLS4_CAEEX</name>
<feature type="domain" description="EGF-like" evidence="13">
    <location>
        <begin position="16"/>
        <end position="55"/>
    </location>
</feature>
<dbReference type="SMART" id="SM00179">
    <property type="entry name" value="EGF_CA"/>
    <property type="match status" value="4"/>
</dbReference>
<evidence type="ECO:0000256" key="11">
    <source>
        <dbReference type="PROSITE-ProRule" id="PRU00076"/>
    </source>
</evidence>
<dbReference type="GO" id="GO:0005509">
    <property type="term" value="F:calcium ion binding"/>
    <property type="evidence" value="ECO:0007669"/>
    <property type="project" value="InterPro"/>
</dbReference>
<evidence type="ECO:0000256" key="4">
    <source>
        <dbReference type="ARBA" id="ARBA00022530"/>
    </source>
</evidence>
<dbReference type="PANTHER" id="PTHR24050:SF27">
    <property type="entry name" value="FIBRILLIN-1"/>
    <property type="match status" value="1"/>
</dbReference>
<keyword evidence="15" id="KW-1185">Reference proteome</keyword>
<comment type="caution">
    <text evidence="11">Lacks conserved residue(s) required for the propagation of feature annotation.</text>
</comment>
<dbReference type="InterPro" id="IPR009030">
    <property type="entry name" value="Growth_fac_rcpt_cys_sf"/>
</dbReference>
<evidence type="ECO:0000256" key="3">
    <source>
        <dbReference type="ARBA" id="ARBA00022525"/>
    </source>
</evidence>
<dbReference type="Gene3D" id="2.10.25.10">
    <property type="entry name" value="Laminin"/>
    <property type="match status" value="6"/>
</dbReference>
<dbReference type="AlphaFoldDB" id="A0AAV4WLS4"/>
<gene>
    <name evidence="14" type="primary">MEGF6</name>
    <name evidence="14" type="ORF">CEXT_586981</name>
</gene>
<dbReference type="InterPro" id="IPR026823">
    <property type="entry name" value="cEGF"/>
</dbReference>
<keyword evidence="3" id="KW-0964">Secreted</keyword>
<comment type="caution">
    <text evidence="14">The sequence shown here is derived from an EMBL/GenBank/DDBJ whole genome shotgun (WGS) entry which is preliminary data.</text>
</comment>
<comment type="similarity">
    <text evidence="2">Belongs to the fibulin family.</text>
</comment>
<dbReference type="PROSITE" id="PS01186">
    <property type="entry name" value="EGF_2"/>
    <property type="match status" value="3"/>
</dbReference>
<evidence type="ECO:0000256" key="6">
    <source>
        <dbReference type="ARBA" id="ARBA00022729"/>
    </source>
</evidence>
<dbReference type="PROSITE" id="PS00010">
    <property type="entry name" value="ASX_HYDROXYL"/>
    <property type="match status" value="1"/>
</dbReference>
<dbReference type="PROSITE" id="PS01187">
    <property type="entry name" value="EGF_CA"/>
    <property type="match status" value="1"/>
</dbReference>
<dbReference type="Pfam" id="PF12662">
    <property type="entry name" value="cEGF"/>
    <property type="match status" value="1"/>
</dbReference>
<evidence type="ECO:0000313" key="15">
    <source>
        <dbReference type="Proteomes" id="UP001054945"/>
    </source>
</evidence>
<dbReference type="Proteomes" id="UP001054945">
    <property type="component" value="Unassembled WGS sequence"/>
</dbReference>
<evidence type="ECO:0000313" key="14">
    <source>
        <dbReference type="EMBL" id="GIY83214.1"/>
    </source>
</evidence>
<feature type="signal peptide" evidence="12">
    <location>
        <begin position="1"/>
        <end position="25"/>
    </location>
</feature>
<dbReference type="PROSITE" id="PS50026">
    <property type="entry name" value="EGF_3"/>
    <property type="match status" value="2"/>
</dbReference>
<organism evidence="14 15">
    <name type="scientific">Caerostris extrusa</name>
    <name type="common">Bark spider</name>
    <name type="synonym">Caerostris bankana</name>
    <dbReference type="NCBI Taxonomy" id="172846"/>
    <lineage>
        <taxon>Eukaryota</taxon>
        <taxon>Metazoa</taxon>
        <taxon>Ecdysozoa</taxon>
        <taxon>Arthropoda</taxon>
        <taxon>Chelicerata</taxon>
        <taxon>Arachnida</taxon>
        <taxon>Araneae</taxon>
        <taxon>Araneomorphae</taxon>
        <taxon>Entelegynae</taxon>
        <taxon>Araneoidea</taxon>
        <taxon>Araneidae</taxon>
        <taxon>Caerostris</taxon>
    </lineage>
</organism>
<dbReference type="InterPro" id="IPR052235">
    <property type="entry name" value="Nephronectin_domain"/>
</dbReference>
<evidence type="ECO:0000256" key="12">
    <source>
        <dbReference type="SAM" id="SignalP"/>
    </source>
</evidence>
<dbReference type="SMART" id="SM00181">
    <property type="entry name" value="EGF"/>
    <property type="match status" value="5"/>
</dbReference>
<comment type="subcellular location">
    <subcellularLocation>
        <location evidence="1">Secreted</location>
        <location evidence="1">Extracellular space</location>
        <location evidence="1">Extracellular matrix</location>
    </subcellularLocation>
</comment>
<evidence type="ECO:0000259" key="13">
    <source>
        <dbReference type="PROSITE" id="PS50026"/>
    </source>
</evidence>
<dbReference type="InterPro" id="IPR000742">
    <property type="entry name" value="EGF"/>
</dbReference>
<evidence type="ECO:0000256" key="7">
    <source>
        <dbReference type="ARBA" id="ARBA00022737"/>
    </source>
</evidence>
<dbReference type="Pfam" id="PF14670">
    <property type="entry name" value="FXa_inhibition"/>
    <property type="match status" value="2"/>
</dbReference>
<keyword evidence="5 11" id="KW-0245">EGF-like domain</keyword>
<evidence type="ECO:0000256" key="10">
    <source>
        <dbReference type="ARBA" id="ARBA00023180"/>
    </source>
</evidence>
<dbReference type="InterPro" id="IPR018097">
    <property type="entry name" value="EGF_Ca-bd_CS"/>
</dbReference>
<keyword evidence="10" id="KW-0325">Glycoprotein</keyword>
<protein>
    <submittedName>
        <fullName evidence="14">Multiple epidermal growth factor-like domains protein 6</fullName>
    </submittedName>
</protein>
<dbReference type="EMBL" id="BPLR01016354">
    <property type="protein sequence ID" value="GIY83214.1"/>
    <property type="molecule type" value="Genomic_DNA"/>
</dbReference>
<accession>A0AAV4WLS4</accession>
<proteinExistence type="inferred from homology"/>
<dbReference type="PANTHER" id="PTHR24050">
    <property type="entry name" value="PA14 DOMAIN-CONTAINING PROTEIN"/>
    <property type="match status" value="1"/>
</dbReference>
<keyword evidence="9 11" id="KW-1015">Disulfide bond</keyword>
<keyword evidence="4" id="KW-0272">Extracellular matrix</keyword>
<dbReference type="SUPFAM" id="SSF57184">
    <property type="entry name" value="Growth factor receptor domain"/>
    <property type="match status" value="2"/>
</dbReference>
<feature type="domain" description="EGF-like" evidence="13">
    <location>
        <begin position="98"/>
        <end position="138"/>
    </location>
</feature>
<dbReference type="PROSITE" id="PS00022">
    <property type="entry name" value="EGF_1"/>
    <property type="match status" value="1"/>
</dbReference>
<evidence type="ECO:0000256" key="1">
    <source>
        <dbReference type="ARBA" id="ARBA00004498"/>
    </source>
</evidence>
<dbReference type="FunFam" id="2.10.25.10:FF:000008">
    <property type="entry name" value="Signal peptide, CUB domain, EGF-like 2"/>
    <property type="match status" value="1"/>
</dbReference>
<sequence length="286" mass="31544">MEFLSPLKLTVLFFVLLAQCNDGMCYNSGKCLGRGRSGYNFRCLCQAGYQGHRCQYDVNECILKNGGCHHHCCNTLGSFYCRCNPGYQLNPDGRTCSDIDECAIHNGGCQSKCMNYDGGYSCECLPGQRLHTDGRTCIDMVSQCSINNGGCQHICDDSHGRARCRCRQGYRLNLDGRTCDAVHLNNGTLYVLPSFQLQIPVLVTMEAAQRCDMVSGRTMCSCLAGYQLARDGKKTCVENDPCSREKGNGGCSHRCQNNNGRPVCSCIPGYQLGRDGKTCEGERFIL</sequence>
<evidence type="ECO:0000256" key="9">
    <source>
        <dbReference type="ARBA" id="ARBA00023157"/>
    </source>
</evidence>
<dbReference type="InterPro" id="IPR000152">
    <property type="entry name" value="EGF-type_Asp/Asn_hydroxyl_site"/>
</dbReference>
<reference evidence="14 15" key="1">
    <citation type="submission" date="2021-06" db="EMBL/GenBank/DDBJ databases">
        <title>Caerostris extrusa draft genome.</title>
        <authorList>
            <person name="Kono N."/>
            <person name="Arakawa K."/>
        </authorList>
    </citation>
    <scope>NUCLEOTIDE SEQUENCE [LARGE SCALE GENOMIC DNA]</scope>
</reference>
<keyword evidence="7" id="KW-0677">Repeat</keyword>
<evidence type="ECO:0000256" key="5">
    <source>
        <dbReference type="ARBA" id="ARBA00022536"/>
    </source>
</evidence>
<feature type="chain" id="PRO_5043506684" evidence="12">
    <location>
        <begin position="26"/>
        <end position="286"/>
    </location>
</feature>
<evidence type="ECO:0000256" key="2">
    <source>
        <dbReference type="ARBA" id="ARBA00006127"/>
    </source>
</evidence>
<feature type="disulfide bond" evidence="11">
    <location>
        <begin position="45"/>
        <end position="54"/>
    </location>
</feature>
<keyword evidence="6 12" id="KW-0732">Signal</keyword>